<dbReference type="PROSITE" id="PS51350">
    <property type="entry name" value="PTS_HPR_DOM"/>
    <property type="match status" value="1"/>
</dbReference>
<dbReference type="Proteomes" id="UP000075221">
    <property type="component" value="Chromosome"/>
</dbReference>
<evidence type="ECO:0000256" key="1">
    <source>
        <dbReference type="ARBA" id="ARBA00004496"/>
    </source>
</evidence>
<keyword evidence="3" id="KW-0598">Phosphotransferase system</keyword>
<dbReference type="Gene3D" id="3.30.1340.10">
    <property type="entry name" value="HPr-like"/>
    <property type="match status" value="1"/>
</dbReference>
<dbReference type="GO" id="GO:0005737">
    <property type="term" value="C:cytoplasm"/>
    <property type="evidence" value="ECO:0007669"/>
    <property type="project" value="UniProtKB-SubCell"/>
</dbReference>
<comment type="subcellular location">
    <subcellularLocation>
        <location evidence="1">Cytoplasm</location>
    </subcellularLocation>
</comment>
<dbReference type="InterPro" id="IPR050399">
    <property type="entry name" value="HPr"/>
</dbReference>
<reference evidence="5 7" key="2">
    <citation type="submission" date="2016-02" db="EMBL/GenBank/DDBJ databases">
        <title>Complete Genome Sequence of Propionibacterium acidipropionici ATCC 55737.</title>
        <authorList>
            <person name="Luna Flores C.H."/>
            <person name="Nielsen L.K."/>
            <person name="Marcellin E."/>
        </authorList>
    </citation>
    <scope>NUCLEOTIDE SEQUENCE [LARGE SCALE GENOMIC DNA]</scope>
    <source>
        <strain evidence="5 7">ATCC 55737</strain>
    </source>
</reference>
<dbReference type="RefSeq" id="WP_015070865.1">
    <property type="nucleotide sequence ID" value="NZ_CP014352.1"/>
</dbReference>
<dbReference type="NCBIfam" id="TIGR01003">
    <property type="entry name" value="PTS_HPr_family"/>
    <property type="match status" value="1"/>
</dbReference>
<evidence type="ECO:0000313" key="7">
    <source>
        <dbReference type="Proteomes" id="UP000075221"/>
    </source>
</evidence>
<keyword evidence="5" id="KW-0813">Transport</keyword>
<dbReference type="AlphaFoldDB" id="A0AAC9AN33"/>
<dbReference type="SUPFAM" id="SSF55594">
    <property type="entry name" value="HPr-like"/>
    <property type="match status" value="1"/>
</dbReference>
<evidence type="ECO:0000256" key="2">
    <source>
        <dbReference type="ARBA" id="ARBA00022490"/>
    </source>
</evidence>
<feature type="domain" description="HPr" evidence="4">
    <location>
        <begin position="1"/>
        <end position="88"/>
    </location>
</feature>
<dbReference type="PANTHER" id="PTHR33705">
    <property type="entry name" value="PHOSPHOCARRIER PROTEIN HPR"/>
    <property type="match status" value="1"/>
</dbReference>
<name>A0AAC9AN33_9ACTN</name>
<evidence type="ECO:0000313" key="6">
    <source>
        <dbReference type="EMBL" id="AOZ46297.1"/>
    </source>
</evidence>
<keyword evidence="8" id="KW-1185">Reference proteome</keyword>
<keyword evidence="5" id="KW-0762">Sugar transport</keyword>
<organism evidence="5 7">
    <name type="scientific">Acidipropionibacterium acidipropionici</name>
    <dbReference type="NCBI Taxonomy" id="1748"/>
    <lineage>
        <taxon>Bacteria</taxon>
        <taxon>Bacillati</taxon>
        <taxon>Actinomycetota</taxon>
        <taxon>Actinomycetes</taxon>
        <taxon>Propionibacteriales</taxon>
        <taxon>Propionibacteriaceae</taxon>
        <taxon>Acidipropionibacterium</taxon>
    </lineage>
</organism>
<dbReference type="Proteomes" id="UP000178666">
    <property type="component" value="Chromosome"/>
</dbReference>
<proteinExistence type="predicted"/>
<dbReference type="PRINTS" id="PR00107">
    <property type="entry name" value="PHOSPHOCPHPR"/>
</dbReference>
<dbReference type="EMBL" id="CP014352">
    <property type="protein sequence ID" value="AMS04810.1"/>
    <property type="molecule type" value="Genomic_DNA"/>
</dbReference>
<reference evidence="6 8" key="1">
    <citation type="journal article" date="2016" name="Plant Dis.">
        <title>Improved production of propionic acid using genome shuffling.</title>
        <authorList>
            <person name="Luna-Flores C.H."/>
            <person name="Palfreyman R.W."/>
            <person name="Kromer J.O."/>
            <person name="Nielsen L.K."/>
            <person name="Marcellin E."/>
        </authorList>
    </citation>
    <scope>NUCLEOTIDE SEQUENCE [LARGE SCALE GENOMIC DNA]</scope>
    <source>
        <strain evidence="6 8">F3E8</strain>
    </source>
</reference>
<evidence type="ECO:0000313" key="8">
    <source>
        <dbReference type="Proteomes" id="UP000178666"/>
    </source>
</evidence>
<evidence type="ECO:0000313" key="5">
    <source>
        <dbReference type="EMBL" id="AMS04810.1"/>
    </source>
</evidence>
<dbReference type="InterPro" id="IPR035895">
    <property type="entry name" value="HPr-like_sf"/>
</dbReference>
<dbReference type="InterPro" id="IPR000032">
    <property type="entry name" value="HPr-like"/>
</dbReference>
<dbReference type="Pfam" id="PF00381">
    <property type="entry name" value="PTS-HPr"/>
    <property type="match status" value="1"/>
</dbReference>
<dbReference type="PANTHER" id="PTHR33705:SF2">
    <property type="entry name" value="PHOSPHOCARRIER PROTEIN NPR"/>
    <property type="match status" value="1"/>
</dbReference>
<keyword evidence="2" id="KW-0963">Cytoplasm</keyword>
<dbReference type="EMBL" id="CP015970">
    <property type="protein sequence ID" value="AOZ46297.1"/>
    <property type="molecule type" value="Genomic_DNA"/>
</dbReference>
<dbReference type="GO" id="GO:0009401">
    <property type="term" value="P:phosphoenolpyruvate-dependent sugar phosphotransferase system"/>
    <property type="evidence" value="ECO:0007669"/>
    <property type="project" value="UniProtKB-KW"/>
</dbReference>
<accession>A0AAC9AN33</accession>
<sequence length="95" mass="10187">MIRLSLRIGHPAGIHARIAAQAVLRASRFSSSVFIRTSRGTASLTRLADLLGLDVNHGETVELLADGPDEAEALTDIGAFLRAEPDPTNPRRTLT</sequence>
<protein>
    <submittedName>
        <fullName evidence="5">PTS sugar transporter subunit IIA</fullName>
    </submittedName>
</protein>
<evidence type="ECO:0000256" key="3">
    <source>
        <dbReference type="ARBA" id="ARBA00022683"/>
    </source>
</evidence>
<evidence type="ECO:0000259" key="4">
    <source>
        <dbReference type="PROSITE" id="PS51350"/>
    </source>
</evidence>
<gene>
    <name evidence="6" type="ORF">A8L58_05725</name>
    <name evidence="5" type="ORF">AXH35_04260</name>
</gene>